<evidence type="ECO:0000313" key="3">
    <source>
        <dbReference type="Proteomes" id="UP001472677"/>
    </source>
</evidence>
<feature type="region of interest" description="Disordered" evidence="1">
    <location>
        <begin position="1"/>
        <end position="49"/>
    </location>
</feature>
<sequence>MAMYAKLAASNNGRGNELHLPTNGARAEESTVPAAAKEPTAHNENVSDLKQGLAPRSRFESLAVGDLDERYVKRMNTELSKSHGLVKGTQGASGLLSFHSAIKTVEEGQVYGNPNKHPLKGMARGGKGVKDGARKGLKEVGVDGRGILGPHNNALIHCSESDDDGLWDGTYMEKMSDDVGSLERDMGSNQ</sequence>
<organism evidence="2 3">
    <name type="scientific">Hibiscus sabdariffa</name>
    <name type="common">roselle</name>
    <dbReference type="NCBI Taxonomy" id="183260"/>
    <lineage>
        <taxon>Eukaryota</taxon>
        <taxon>Viridiplantae</taxon>
        <taxon>Streptophyta</taxon>
        <taxon>Embryophyta</taxon>
        <taxon>Tracheophyta</taxon>
        <taxon>Spermatophyta</taxon>
        <taxon>Magnoliopsida</taxon>
        <taxon>eudicotyledons</taxon>
        <taxon>Gunneridae</taxon>
        <taxon>Pentapetalae</taxon>
        <taxon>rosids</taxon>
        <taxon>malvids</taxon>
        <taxon>Malvales</taxon>
        <taxon>Malvaceae</taxon>
        <taxon>Malvoideae</taxon>
        <taxon>Hibiscus</taxon>
    </lineage>
</organism>
<proteinExistence type="predicted"/>
<name>A0ABR2FDI0_9ROSI</name>
<protein>
    <submittedName>
        <fullName evidence="2">Uncharacterized protein</fullName>
    </submittedName>
</protein>
<accession>A0ABR2FDI0</accession>
<keyword evidence="3" id="KW-1185">Reference proteome</keyword>
<dbReference type="Proteomes" id="UP001472677">
    <property type="component" value="Unassembled WGS sequence"/>
</dbReference>
<evidence type="ECO:0000313" key="2">
    <source>
        <dbReference type="EMBL" id="KAK8578814.1"/>
    </source>
</evidence>
<gene>
    <name evidence="2" type="ORF">V6N12_069158</name>
</gene>
<dbReference type="EMBL" id="JBBPBM010000006">
    <property type="protein sequence ID" value="KAK8578814.1"/>
    <property type="molecule type" value="Genomic_DNA"/>
</dbReference>
<evidence type="ECO:0000256" key="1">
    <source>
        <dbReference type="SAM" id="MobiDB-lite"/>
    </source>
</evidence>
<reference evidence="2 3" key="1">
    <citation type="journal article" date="2024" name="G3 (Bethesda)">
        <title>Genome assembly of Hibiscus sabdariffa L. provides insights into metabolisms of medicinal natural products.</title>
        <authorList>
            <person name="Kim T."/>
        </authorList>
    </citation>
    <scope>NUCLEOTIDE SEQUENCE [LARGE SCALE GENOMIC DNA]</scope>
    <source>
        <strain evidence="2">TK-2024</strain>
        <tissue evidence="2">Old leaves</tissue>
    </source>
</reference>
<comment type="caution">
    <text evidence="2">The sequence shown here is derived from an EMBL/GenBank/DDBJ whole genome shotgun (WGS) entry which is preliminary data.</text>
</comment>
<feature type="region of interest" description="Disordered" evidence="1">
    <location>
        <begin position="111"/>
        <end position="131"/>
    </location>
</feature>